<organism evidence="1 2">
    <name type="scientific">Aphis glycines</name>
    <name type="common">Soybean aphid</name>
    <dbReference type="NCBI Taxonomy" id="307491"/>
    <lineage>
        <taxon>Eukaryota</taxon>
        <taxon>Metazoa</taxon>
        <taxon>Ecdysozoa</taxon>
        <taxon>Arthropoda</taxon>
        <taxon>Hexapoda</taxon>
        <taxon>Insecta</taxon>
        <taxon>Pterygota</taxon>
        <taxon>Neoptera</taxon>
        <taxon>Paraneoptera</taxon>
        <taxon>Hemiptera</taxon>
        <taxon>Sternorrhyncha</taxon>
        <taxon>Aphidomorpha</taxon>
        <taxon>Aphidoidea</taxon>
        <taxon>Aphididae</taxon>
        <taxon>Aphidini</taxon>
        <taxon>Aphis</taxon>
        <taxon>Aphis</taxon>
    </lineage>
</organism>
<evidence type="ECO:0000313" key="1">
    <source>
        <dbReference type="EMBL" id="KAE9536485.1"/>
    </source>
</evidence>
<name>A0A6G0TPJ9_APHGL</name>
<dbReference type="Proteomes" id="UP000475862">
    <property type="component" value="Unassembled WGS sequence"/>
</dbReference>
<gene>
    <name evidence="1" type="ORF">AGLY_007274</name>
</gene>
<accession>A0A6G0TPJ9</accession>
<evidence type="ECO:0000313" key="2">
    <source>
        <dbReference type="Proteomes" id="UP000475862"/>
    </source>
</evidence>
<reference evidence="1 2" key="1">
    <citation type="submission" date="2019-08" db="EMBL/GenBank/DDBJ databases">
        <title>The genome of the soybean aphid Biotype 1, its phylome, world population structure and adaptation to the North American continent.</title>
        <authorList>
            <person name="Giordano R."/>
            <person name="Donthu R.K."/>
            <person name="Hernandez A.G."/>
            <person name="Wright C.L."/>
            <person name="Zimin A.V."/>
        </authorList>
    </citation>
    <scope>NUCLEOTIDE SEQUENCE [LARGE SCALE GENOMIC DNA]</scope>
    <source>
        <tissue evidence="1">Whole aphids</tissue>
    </source>
</reference>
<dbReference type="AlphaFoldDB" id="A0A6G0TPJ9"/>
<protein>
    <submittedName>
        <fullName evidence="1">Uncharacterized protein</fullName>
    </submittedName>
</protein>
<dbReference type="EMBL" id="VYZN01000023">
    <property type="protein sequence ID" value="KAE9536485.1"/>
    <property type="molecule type" value="Genomic_DNA"/>
</dbReference>
<dbReference type="Gene3D" id="3.30.60.20">
    <property type="match status" value="1"/>
</dbReference>
<proteinExistence type="predicted"/>
<dbReference type="OrthoDB" id="10068655at2759"/>
<sequence length="269" mass="31057">MYSASLDAVYIFSKDSGLTLTVDFRMGGEGVEVSFILKMLTSLELFSVKIITQLRIFSLEVEDSILQYCLLFERKVDQIYCILCANYKFYFIAAKTILNEVVMNGLFPMAKTFFGLYSFRVFSFLRCYISSSTYNVPWILITKNYVKICSFVVHKRCHEFVSFTCPGADKGPDSDVNSERKDECIDFTIISRKYLKLSLAISRDLRCSICFFFINIDLKITSRRNMKHTPLFEIIGLELGHVFGGEIYLMTKAKHFVFKINHKISMPVP</sequence>
<keyword evidence="2" id="KW-1185">Reference proteome</keyword>
<comment type="caution">
    <text evidence="1">The sequence shown here is derived from an EMBL/GenBank/DDBJ whole genome shotgun (WGS) entry which is preliminary data.</text>
</comment>